<sequence>MSKLNVSLLEGRPILDLRSYARRGPGHRDRLSPAEIAQISRTVHCAPEVVVKALSKGSNNLTSVGKHFGYIGRYGDLAVETDEGQLRQGRDVGATLLEDWDLDLDEHRYTSDLTPGQGRVAPKLVHKLMLSMPAGTSPDAVFAAARSFLREQFAFKHRYAFVLHTDEPHPHVHAVIKAVSEQGERLHIKKATLREWRQEFARHLRVFGVEANATERAVRGQSRCALKDGIYRAGERGDSAFLREQAVSVASDVLKERRLTEPGKGTLVETRAKVVLGWTSLAHRVASEGYGLLLATDILRFVDQMPPVRTTLECVAHSVSHRLFHSPVQDRTLNRTLNR</sequence>
<dbReference type="Gene3D" id="3.30.930.30">
    <property type="match status" value="1"/>
</dbReference>
<dbReference type="Pfam" id="PF03432">
    <property type="entry name" value="Relaxase"/>
    <property type="match status" value="1"/>
</dbReference>
<name>A0A841HRU9_9GAMM</name>
<evidence type="ECO:0000313" key="2">
    <source>
        <dbReference type="EMBL" id="MBB6095029.1"/>
    </source>
</evidence>
<dbReference type="RefSeq" id="WP_184334396.1">
    <property type="nucleotide sequence ID" value="NZ_JACHHZ010000004.1"/>
</dbReference>
<gene>
    <name evidence="2" type="ORF">HNQ60_003916</name>
</gene>
<organism evidence="2 3">
    <name type="scientific">Povalibacter uvarum</name>
    <dbReference type="NCBI Taxonomy" id="732238"/>
    <lineage>
        <taxon>Bacteria</taxon>
        <taxon>Pseudomonadati</taxon>
        <taxon>Pseudomonadota</taxon>
        <taxon>Gammaproteobacteria</taxon>
        <taxon>Steroidobacterales</taxon>
        <taxon>Steroidobacteraceae</taxon>
        <taxon>Povalibacter</taxon>
    </lineage>
</organism>
<reference evidence="2 3" key="1">
    <citation type="submission" date="2020-08" db="EMBL/GenBank/DDBJ databases">
        <title>Genomic Encyclopedia of Type Strains, Phase IV (KMG-IV): sequencing the most valuable type-strain genomes for metagenomic binning, comparative biology and taxonomic classification.</title>
        <authorList>
            <person name="Goeker M."/>
        </authorList>
    </citation>
    <scope>NUCLEOTIDE SEQUENCE [LARGE SCALE GENOMIC DNA]</scope>
    <source>
        <strain evidence="2 3">DSM 26723</strain>
    </source>
</reference>
<comment type="caution">
    <text evidence="2">The sequence shown here is derived from an EMBL/GenBank/DDBJ whole genome shotgun (WGS) entry which is preliminary data.</text>
</comment>
<keyword evidence="3" id="KW-1185">Reference proteome</keyword>
<proteinExistence type="predicted"/>
<dbReference type="AlphaFoldDB" id="A0A841HRU9"/>
<accession>A0A841HRU9</accession>
<evidence type="ECO:0000259" key="1">
    <source>
        <dbReference type="Pfam" id="PF03432"/>
    </source>
</evidence>
<dbReference type="InterPro" id="IPR005094">
    <property type="entry name" value="Endonuclease_MobA/VirD2"/>
</dbReference>
<dbReference type="EMBL" id="JACHHZ010000004">
    <property type="protein sequence ID" value="MBB6095029.1"/>
    <property type="molecule type" value="Genomic_DNA"/>
</dbReference>
<dbReference type="Proteomes" id="UP000588068">
    <property type="component" value="Unassembled WGS sequence"/>
</dbReference>
<evidence type="ECO:0000313" key="3">
    <source>
        <dbReference type="Proteomes" id="UP000588068"/>
    </source>
</evidence>
<feature type="domain" description="MobA/VirD2-like nuclease" evidence="1">
    <location>
        <begin position="119"/>
        <end position="201"/>
    </location>
</feature>
<protein>
    <recommendedName>
        <fullName evidence="1">MobA/VirD2-like nuclease domain-containing protein</fullName>
    </recommendedName>
</protein>